<dbReference type="Proteomes" id="UP000549695">
    <property type="component" value="Unassembled WGS sequence"/>
</dbReference>
<keyword evidence="3" id="KW-1185">Reference proteome</keyword>
<protein>
    <recommendedName>
        <fullName evidence="4">Transcriptional regulator, AbiEi antitoxin, Type IV TA system</fullName>
    </recommendedName>
</protein>
<accession>A0A852W047</accession>
<evidence type="ECO:0000313" key="2">
    <source>
        <dbReference type="EMBL" id="NYG01909.1"/>
    </source>
</evidence>
<evidence type="ECO:0000256" key="1">
    <source>
        <dbReference type="SAM" id="MobiDB-lite"/>
    </source>
</evidence>
<feature type="region of interest" description="Disordered" evidence="1">
    <location>
        <begin position="1"/>
        <end position="30"/>
    </location>
</feature>
<dbReference type="EMBL" id="JACCCZ010000001">
    <property type="protein sequence ID" value="NYG01909.1"/>
    <property type="molecule type" value="Genomic_DNA"/>
</dbReference>
<reference evidence="2 3" key="1">
    <citation type="submission" date="2020-07" db="EMBL/GenBank/DDBJ databases">
        <title>Sequencing the genomes of 1000 actinobacteria strains.</title>
        <authorList>
            <person name="Klenk H.-P."/>
        </authorList>
    </citation>
    <scope>NUCLEOTIDE SEQUENCE [LARGE SCALE GENOMIC DNA]</scope>
    <source>
        <strain evidence="2 3">DSM 44749</strain>
    </source>
</reference>
<evidence type="ECO:0008006" key="4">
    <source>
        <dbReference type="Google" id="ProtNLM"/>
    </source>
</evidence>
<proteinExistence type="predicted"/>
<evidence type="ECO:0000313" key="3">
    <source>
        <dbReference type="Proteomes" id="UP000549695"/>
    </source>
</evidence>
<dbReference type="RefSeq" id="WP_179761012.1">
    <property type="nucleotide sequence ID" value="NZ_BAAAJZ010000001.1"/>
</dbReference>
<name>A0A852W047_PSEA5</name>
<gene>
    <name evidence="2" type="ORF">HDA37_002194</name>
</gene>
<dbReference type="GeneID" id="98051968"/>
<sequence>MNRNTTASVPSVLPAAAHGAARRRTSRGTDPLARLVAAQDGLVTRAQALAHGLSTDQVDRRLAARRWIPVHPRVYRHTAHSPSERSRVRAAALWAGEDAVLTGAAAAWWWGLLPSAPAVVTVTVPRRRAPRSRAGVLVRRRDLDLRDVVTHDGAVVARPAAAVLEAAADPSVPGEALLDHVLTTGSVGAAELVEAHARSLGAHGSAPVGRMLAGASRRVAVRARHGLRALLARRGVRAWRTDVTVAGVLLDLAFPAARLAVEVHDPVDSGTGADGCGPAWRRAVLRRHGWRTLVVEPAELRCPDELLDRLREAVTGHPAGPGGTAGRAAG</sequence>
<dbReference type="AlphaFoldDB" id="A0A852W047"/>
<organism evidence="2 3">
    <name type="scientific">Pseudonocardia alni</name>
    <name type="common">Amycolata alni</name>
    <dbReference type="NCBI Taxonomy" id="33907"/>
    <lineage>
        <taxon>Bacteria</taxon>
        <taxon>Bacillati</taxon>
        <taxon>Actinomycetota</taxon>
        <taxon>Actinomycetes</taxon>
        <taxon>Pseudonocardiales</taxon>
        <taxon>Pseudonocardiaceae</taxon>
        <taxon>Pseudonocardia</taxon>
    </lineage>
</organism>
<comment type="caution">
    <text evidence="2">The sequence shown here is derived from an EMBL/GenBank/DDBJ whole genome shotgun (WGS) entry which is preliminary data.</text>
</comment>